<keyword evidence="6" id="KW-1185">Reference proteome</keyword>
<evidence type="ECO:0000313" key="5">
    <source>
        <dbReference type="EMBL" id="KAK9025895.1"/>
    </source>
</evidence>
<evidence type="ECO:0000256" key="2">
    <source>
        <dbReference type="ARBA" id="ARBA00022729"/>
    </source>
</evidence>
<evidence type="ECO:0008006" key="7">
    <source>
        <dbReference type="Google" id="ProtNLM"/>
    </source>
</evidence>
<dbReference type="PANTHER" id="PTHR33227">
    <property type="entry name" value="STIGMA-SPECIFIC STIG1-LIKE PROTEIN 3"/>
    <property type="match status" value="1"/>
</dbReference>
<proteinExistence type="inferred from homology"/>
<feature type="compositionally biased region" description="Basic and acidic residues" evidence="3">
    <location>
        <begin position="205"/>
        <end position="223"/>
    </location>
</feature>
<reference evidence="5 6" key="1">
    <citation type="journal article" date="2024" name="G3 (Bethesda)">
        <title>Genome assembly of Hibiscus sabdariffa L. provides insights into metabolisms of medicinal natural products.</title>
        <authorList>
            <person name="Kim T."/>
        </authorList>
    </citation>
    <scope>NUCLEOTIDE SEQUENCE [LARGE SCALE GENOMIC DNA]</scope>
    <source>
        <strain evidence="5">TK-2024</strain>
        <tissue evidence="5">Old leaves</tissue>
    </source>
</reference>
<sequence length="255" mass="28345">MESRKLVFVSILVAVLVLSISAVAEQDNSTENYSPAEDYHKDDVDDSITMTEGRLLLQKKRSRRATCNKFPGICRAKGSPGPQCCKKKCVNVLRDGQNCGKCGKKCKYNETCCRGKCVNPSFNTKHCGGCNNSNLDNYSEDSDTERDVESGENEDESTKSMKVYKEKFLVIMVGEEKPTFLATSCCYTSVCIKACSFGDKNGKLKDREGSEKPESAEKVKEDMSGDDDERLPSPTITNNFENHEKYGSQPTLDQI</sequence>
<evidence type="ECO:0000256" key="1">
    <source>
        <dbReference type="ARBA" id="ARBA00006010"/>
    </source>
</evidence>
<name>A0ABR2SLJ3_9ROSI</name>
<feature type="compositionally biased region" description="Acidic residues" evidence="3">
    <location>
        <begin position="138"/>
        <end position="155"/>
    </location>
</feature>
<organism evidence="5 6">
    <name type="scientific">Hibiscus sabdariffa</name>
    <name type="common">roselle</name>
    <dbReference type="NCBI Taxonomy" id="183260"/>
    <lineage>
        <taxon>Eukaryota</taxon>
        <taxon>Viridiplantae</taxon>
        <taxon>Streptophyta</taxon>
        <taxon>Embryophyta</taxon>
        <taxon>Tracheophyta</taxon>
        <taxon>Spermatophyta</taxon>
        <taxon>Magnoliopsida</taxon>
        <taxon>eudicotyledons</taxon>
        <taxon>Gunneridae</taxon>
        <taxon>Pentapetalae</taxon>
        <taxon>rosids</taxon>
        <taxon>malvids</taxon>
        <taxon>Malvales</taxon>
        <taxon>Malvaceae</taxon>
        <taxon>Malvoideae</taxon>
        <taxon>Hibiscus</taxon>
    </lineage>
</organism>
<comment type="similarity">
    <text evidence="1">Belongs to the STIG1 family.</text>
</comment>
<protein>
    <recommendedName>
        <fullName evidence="7">Stigma-specific Stig1 family protein</fullName>
    </recommendedName>
</protein>
<gene>
    <name evidence="5" type="ORF">V6N11_038749</name>
</gene>
<dbReference type="Pfam" id="PF04885">
    <property type="entry name" value="Stig1"/>
    <property type="match status" value="1"/>
</dbReference>
<evidence type="ECO:0000313" key="6">
    <source>
        <dbReference type="Proteomes" id="UP001396334"/>
    </source>
</evidence>
<comment type="caution">
    <text evidence="5">The sequence shown here is derived from an EMBL/GenBank/DDBJ whole genome shotgun (WGS) entry which is preliminary data.</text>
</comment>
<feature type="region of interest" description="Disordered" evidence="3">
    <location>
        <begin position="205"/>
        <end position="255"/>
    </location>
</feature>
<feature type="signal peptide" evidence="4">
    <location>
        <begin position="1"/>
        <end position="24"/>
    </location>
</feature>
<accession>A0ABR2SLJ3</accession>
<keyword evidence="2 4" id="KW-0732">Signal</keyword>
<feature type="region of interest" description="Disordered" evidence="3">
    <location>
        <begin position="138"/>
        <end position="158"/>
    </location>
</feature>
<evidence type="ECO:0000256" key="3">
    <source>
        <dbReference type="SAM" id="MobiDB-lite"/>
    </source>
</evidence>
<evidence type="ECO:0000256" key="4">
    <source>
        <dbReference type="SAM" id="SignalP"/>
    </source>
</evidence>
<dbReference type="PANTHER" id="PTHR33227:SF15">
    <property type="entry name" value="STIGMA-SPECIFIC STIG1-LIKE PROTEIN 1"/>
    <property type="match status" value="1"/>
</dbReference>
<dbReference type="InterPro" id="IPR006969">
    <property type="entry name" value="Stig-like"/>
</dbReference>
<dbReference type="Proteomes" id="UP001396334">
    <property type="component" value="Unassembled WGS sequence"/>
</dbReference>
<feature type="chain" id="PRO_5046971834" description="Stigma-specific Stig1 family protein" evidence="4">
    <location>
        <begin position="25"/>
        <end position="255"/>
    </location>
</feature>
<dbReference type="EMBL" id="JBBPBN010000013">
    <property type="protein sequence ID" value="KAK9025895.1"/>
    <property type="molecule type" value="Genomic_DNA"/>
</dbReference>